<dbReference type="Gene3D" id="3.30.450.20">
    <property type="entry name" value="PAS domain"/>
    <property type="match status" value="3"/>
</dbReference>
<evidence type="ECO:0000256" key="2">
    <source>
        <dbReference type="ARBA" id="ARBA00029447"/>
    </source>
</evidence>
<dbReference type="PROSITE" id="PS50111">
    <property type="entry name" value="CHEMOTAXIS_TRANSDUC_2"/>
    <property type="match status" value="1"/>
</dbReference>
<feature type="domain" description="HAMP" evidence="7">
    <location>
        <begin position="385"/>
        <end position="430"/>
    </location>
</feature>
<evidence type="ECO:0000256" key="3">
    <source>
        <dbReference type="PROSITE-ProRule" id="PRU00284"/>
    </source>
</evidence>
<feature type="domain" description="Methyl-accepting transducer" evidence="4">
    <location>
        <begin position="435"/>
        <end position="664"/>
    </location>
</feature>
<evidence type="ECO:0000259" key="7">
    <source>
        <dbReference type="PROSITE" id="PS50885"/>
    </source>
</evidence>
<gene>
    <name evidence="8" type="ORF">VSX56_11835</name>
</gene>
<dbReference type="Pfam" id="PF00015">
    <property type="entry name" value="MCPsignal"/>
    <property type="match status" value="1"/>
</dbReference>
<evidence type="ECO:0000259" key="4">
    <source>
        <dbReference type="PROSITE" id="PS50111"/>
    </source>
</evidence>
<evidence type="ECO:0000259" key="5">
    <source>
        <dbReference type="PROSITE" id="PS50112"/>
    </source>
</evidence>
<dbReference type="InterPro" id="IPR004090">
    <property type="entry name" value="Chemotax_Me-accpt_rcpt"/>
</dbReference>
<dbReference type="Pfam" id="PF08447">
    <property type="entry name" value="PAS_3"/>
    <property type="match status" value="2"/>
</dbReference>
<name>A0ABV1SHV0_9RHOB</name>
<dbReference type="InterPro" id="IPR013655">
    <property type="entry name" value="PAS_fold_3"/>
</dbReference>
<dbReference type="NCBIfam" id="TIGR00229">
    <property type="entry name" value="sensory_box"/>
    <property type="match status" value="3"/>
</dbReference>
<sequence length="694" mass="75647">MRFLGRKTAAAKTAAQQKKRGLSYFDAVSSCYMVCRLGFDQIIIDVNDRFARAVGFTRDELIGTDYARLLREKDRADMDYRKVWDDLRQGHPTQFIRPRLNKAGEERWFDVSYIPVVSADGTGYDEVLILAHDITDMHFRRRDNRSKVDALSRSMAVIEFDLQGNILTANQHFLDAMGYGLDELEGRHHRMFMLDGEADTPAYQDFWHKLAKGMSYSDAIRRRRKSGKTCWLQATYETLVDPEGRPFKVVKYAFDITAVKEKELECNAKLEAVGAAQAVIEFDPSGTILHANPLFCQATGYREEDLIGKHHRIFVAPDYANSPDYAKFWKDLQAGSSSVGKYQRFGKDGQAIYIEASYNPIRDASGTIVKVVKFAINVTAMEVTVVELGKALDTLAAGDLNASIDTDLGQLDRLRASFNGTVGRLREIIAAVAASTEDLVHDAQSIRVGSNELARRSETQAATLEETAAALEELTGSVKGASELTQTATARVQSTAKQAEASSQVVQEAIDAMKAISEASRKISSITSVIDDIAFQTNLLALNAGVEAARAGEAGRGFAVVASEVRALAQRSADAAKEISSLLVESETTVANGSALVDKAGGALRGILTSVQEVNQIIATIASSAGEQASGITEMNNAVSDLDRTTQQNAAMSEETNAAVAIVAQKCEDIRSEIAFFSLDAPLQTGQTAYRHAG</sequence>
<comment type="similarity">
    <text evidence="2">Belongs to the methyl-accepting chemotaxis (MCP) protein family.</text>
</comment>
<dbReference type="SUPFAM" id="SSF55785">
    <property type="entry name" value="PYP-like sensor domain (PAS domain)"/>
    <property type="match status" value="3"/>
</dbReference>
<proteinExistence type="inferred from homology"/>
<dbReference type="InterPro" id="IPR000014">
    <property type="entry name" value="PAS"/>
</dbReference>
<protein>
    <submittedName>
        <fullName evidence="8">PAS domain-containing methyl-accepting chemotaxis protein</fullName>
    </submittedName>
</protein>
<comment type="caution">
    <text evidence="8">The sequence shown here is derived from an EMBL/GenBank/DDBJ whole genome shotgun (WGS) entry which is preliminary data.</text>
</comment>
<dbReference type="SUPFAM" id="SSF58104">
    <property type="entry name" value="Methyl-accepting chemotaxis protein (MCP) signaling domain"/>
    <property type="match status" value="1"/>
</dbReference>
<dbReference type="InterPro" id="IPR003660">
    <property type="entry name" value="HAMP_dom"/>
</dbReference>
<accession>A0ABV1SHV0</accession>
<evidence type="ECO:0000259" key="6">
    <source>
        <dbReference type="PROSITE" id="PS50113"/>
    </source>
</evidence>
<dbReference type="InterPro" id="IPR035965">
    <property type="entry name" value="PAS-like_dom_sf"/>
</dbReference>
<dbReference type="SMART" id="SM00086">
    <property type="entry name" value="PAC"/>
    <property type="match status" value="3"/>
</dbReference>
<dbReference type="InterPro" id="IPR000700">
    <property type="entry name" value="PAS-assoc_C"/>
</dbReference>
<dbReference type="InterPro" id="IPR051310">
    <property type="entry name" value="MCP_chemotaxis"/>
</dbReference>
<dbReference type="EMBL" id="JAYWLC010000008">
    <property type="protein sequence ID" value="MER5172466.1"/>
    <property type="molecule type" value="Genomic_DNA"/>
</dbReference>
<dbReference type="Pfam" id="PF13426">
    <property type="entry name" value="PAS_9"/>
    <property type="match status" value="1"/>
</dbReference>
<dbReference type="SMART" id="SM00283">
    <property type="entry name" value="MA"/>
    <property type="match status" value="1"/>
</dbReference>
<dbReference type="Gene3D" id="1.10.287.950">
    <property type="entry name" value="Methyl-accepting chemotaxis protein"/>
    <property type="match status" value="1"/>
</dbReference>
<keyword evidence="1" id="KW-0145">Chemotaxis</keyword>
<organism evidence="8 9">
    <name type="scientific">Thioclava kandeliae</name>
    <dbReference type="NCBI Taxonomy" id="3070818"/>
    <lineage>
        <taxon>Bacteria</taxon>
        <taxon>Pseudomonadati</taxon>
        <taxon>Pseudomonadota</taxon>
        <taxon>Alphaproteobacteria</taxon>
        <taxon>Rhodobacterales</taxon>
        <taxon>Paracoccaceae</taxon>
        <taxon>Thioclava</taxon>
    </lineage>
</organism>
<feature type="domain" description="PAC" evidence="6">
    <location>
        <begin position="338"/>
        <end position="390"/>
    </location>
</feature>
<feature type="domain" description="PAS" evidence="5">
    <location>
        <begin position="43"/>
        <end position="78"/>
    </location>
</feature>
<evidence type="ECO:0000313" key="9">
    <source>
        <dbReference type="Proteomes" id="UP001438953"/>
    </source>
</evidence>
<dbReference type="InterPro" id="IPR001610">
    <property type="entry name" value="PAC"/>
</dbReference>
<dbReference type="PROSITE" id="PS50885">
    <property type="entry name" value="HAMP"/>
    <property type="match status" value="1"/>
</dbReference>
<evidence type="ECO:0000256" key="1">
    <source>
        <dbReference type="ARBA" id="ARBA00022500"/>
    </source>
</evidence>
<dbReference type="PROSITE" id="PS50112">
    <property type="entry name" value="PAS"/>
    <property type="match status" value="2"/>
</dbReference>
<dbReference type="CDD" id="cd11386">
    <property type="entry name" value="MCP_signal"/>
    <property type="match status" value="1"/>
</dbReference>
<feature type="domain" description="PAS" evidence="5">
    <location>
        <begin position="270"/>
        <end position="318"/>
    </location>
</feature>
<dbReference type="InterPro" id="IPR004089">
    <property type="entry name" value="MCPsignal_dom"/>
</dbReference>
<reference evidence="8 9" key="2">
    <citation type="submission" date="2024-06" db="EMBL/GenBank/DDBJ databases">
        <title>Thioclava kandeliae sp. nov. from a rhizosphere soil sample of Kandelia candel in a mangrove.</title>
        <authorList>
            <person name="Mu T."/>
        </authorList>
    </citation>
    <scope>NUCLEOTIDE SEQUENCE [LARGE SCALE GENOMIC DNA]</scope>
    <source>
        <strain evidence="8 9">CPCC 100088</strain>
    </source>
</reference>
<dbReference type="PRINTS" id="PR00260">
    <property type="entry name" value="CHEMTRNSDUCR"/>
</dbReference>
<evidence type="ECO:0000313" key="8">
    <source>
        <dbReference type="EMBL" id="MER5172466.1"/>
    </source>
</evidence>
<dbReference type="Proteomes" id="UP001438953">
    <property type="component" value="Unassembled WGS sequence"/>
</dbReference>
<dbReference type="CDD" id="cd00130">
    <property type="entry name" value="PAS"/>
    <property type="match status" value="3"/>
</dbReference>
<dbReference type="PANTHER" id="PTHR43531">
    <property type="entry name" value="PROTEIN ICFG"/>
    <property type="match status" value="1"/>
</dbReference>
<reference evidence="8 9" key="1">
    <citation type="submission" date="2024-01" db="EMBL/GenBank/DDBJ databases">
        <authorList>
            <person name="Deng Y."/>
            <person name="Su J."/>
        </authorList>
    </citation>
    <scope>NUCLEOTIDE SEQUENCE [LARGE SCALE GENOMIC DNA]</scope>
    <source>
        <strain evidence="8 9">CPCC 100088</strain>
    </source>
</reference>
<dbReference type="PROSITE" id="PS50113">
    <property type="entry name" value="PAC"/>
    <property type="match status" value="1"/>
</dbReference>
<dbReference type="SMART" id="SM00091">
    <property type="entry name" value="PAS"/>
    <property type="match status" value="3"/>
</dbReference>
<keyword evidence="3" id="KW-0807">Transducer</keyword>
<dbReference type="PANTHER" id="PTHR43531:SF11">
    <property type="entry name" value="METHYL-ACCEPTING CHEMOTAXIS PROTEIN 3"/>
    <property type="match status" value="1"/>
</dbReference>
<keyword evidence="9" id="KW-1185">Reference proteome</keyword>